<comment type="function">
    <text evidence="9 11">Component of the SRB8-11 complex. The SRB8-11 complex is a regulatory module of the Mediator complex which is itself involved in regulation of basal and activated RNA polymerase II-dependent transcription. The SRB8-11 complex may be involved in the transcriptional repression of a subset of genes regulated by Mediator. It may inhibit the association of the Mediator complex with RNA polymerase II to form the holoenzyme complex.</text>
</comment>
<evidence type="ECO:0000256" key="4">
    <source>
        <dbReference type="ARBA" id="ARBA00022491"/>
    </source>
</evidence>
<comment type="similarity">
    <text evidence="2 11">Belongs to the Mediator complex subunit 13 family.</text>
</comment>
<keyword evidence="5 11" id="KW-0805">Transcription regulation</keyword>
<feature type="compositionally biased region" description="Gly residues" evidence="12">
    <location>
        <begin position="1340"/>
        <end position="1361"/>
    </location>
</feature>
<feature type="compositionally biased region" description="Gly residues" evidence="12">
    <location>
        <begin position="676"/>
        <end position="688"/>
    </location>
</feature>
<accession>A0AAV9JUP5</accession>
<feature type="region of interest" description="Disordered" evidence="12">
    <location>
        <begin position="640"/>
        <end position="740"/>
    </location>
</feature>
<dbReference type="InterPro" id="IPR009401">
    <property type="entry name" value="Med13_C"/>
</dbReference>
<evidence type="ECO:0000256" key="6">
    <source>
        <dbReference type="ARBA" id="ARBA00023159"/>
    </source>
</evidence>
<dbReference type="InterPro" id="IPR041285">
    <property type="entry name" value="MID_MedPIWI"/>
</dbReference>
<keyword evidence="4 11" id="KW-0678">Repressor</keyword>
<proteinExistence type="inferred from homology"/>
<dbReference type="PANTHER" id="PTHR48249">
    <property type="entry name" value="MEDIATOR OF RNA POLYMERASE II TRANSCRIPTION SUBUNIT 13"/>
    <property type="match status" value="1"/>
</dbReference>
<feature type="region of interest" description="Disordered" evidence="12">
    <location>
        <begin position="1327"/>
        <end position="1374"/>
    </location>
</feature>
<keyword evidence="7 11" id="KW-0804">Transcription</keyword>
<evidence type="ECO:0000256" key="11">
    <source>
        <dbReference type="RuleBase" id="RU364134"/>
    </source>
</evidence>
<evidence type="ECO:0000259" key="15">
    <source>
        <dbReference type="Pfam" id="PF18296"/>
    </source>
</evidence>
<evidence type="ECO:0000313" key="17">
    <source>
        <dbReference type="Proteomes" id="UP001324427"/>
    </source>
</evidence>
<keyword evidence="8 11" id="KW-0539">Nucleus</keyword>
<comment type="caution">
    <text evidence="16">The sequence shown here is derived from an EMBL/GenBank/DDBJ whole genome shotgun (WGS) entry which is preliminary data.</text>
</comment>
<organism evidence="16 17">
    <name type="scientific">Oleoguttula mirabilis</name>
    <dbReference type="NCBI Taxonomy" id="1507867"/>
    <lineage>
        <taxon>Eukaryota</taxon>
        <taxon>Fungi</taxon>
        <taxon>Dikarya</taxon>
        <taxon>Ascomycota</taxon>
        <taxon>Pezizomycotina</taxon>
        <taxon>Dothideomycetes</taxon>
        <taxon>Dothideomycetidae</taxon>
        <taxon>Mycosphaerellales</taxon>
        <taxon>Teratosphaeriaceae</taxon>
        <taxon>Oleoguttula</taxon>
    </lineage>
</organism>
<evidence type="ECO:0000256" key="1">
    <source>
        <dbReference type="ARBA" id="ARBA00004123"/>
    </source>
</evidence>
<comment type="subcellular location">
    <subcellularLocation>
        <location evidence="1 11">Nucleus</location>
    </subcellularLocation>
</comment>
<evidence type="ECO:0000256" key="2">
    <source>
        <dbReference type="ARBA" id="ARBA00009354"/>
    </source>
</evidence>
<sequence length="1550" mass="163554">MDFFTSCRTNVLIAEDIRETPCKVWESDGRRDMYAILAGLRAHDMLCAAAGQQLWVFGPVSDEAIALLDDAGLTPQVEREQKWTLATSSSRVAADGSTVQEVLLDAIHGALSFKLGIACGALRMGRWTWLFPATNDANGHRLLLSVNVHMNDAGALYATTTTEWCDMTALDVEQAVDGGSVWIAPGGSKAQLVLGDSTTEGAMVVDGEAWEAHVATMLRAEGIGLPDEPDWVHVRLLQDEKARRDVMWPAALCLTPAPPPTTLFGLQNDADQWKQYFTAEDDPTRFRNPLAVAEDWFLGASQRESNAAANQPGPIDYNREPGDAMPTTTTAMADMDAILAATSPPFVQRIADQQAGLSGIYPTPEDNLMAGLPTSQPASSASLMADNNHNSMMTAGTLGEATGLNGDLLPNSDDMLLPRGHSSSSEPVAAYPPSAHDDLFGDMGGMDFGGGEVGDADFDFFNEEDGEDASALRVEDEGTPVLMVDQGGDTPEQSFGPAAEILMSERVRFRNEHAAPDEAMATPEQQGAGGRGAEMGQSEAVLPTTTTTTTTAPPSPEVALELPLTPFTIKEQLLPPPIPASTTSHAPVAEAGRFSRSLRRTSTFDPVVFKEGLDLMRQYSVPYGPPDTLARGYVRRSREVAPNISLPPRRKKPRPTARPLEVVVGREAETDDGEGGGEGGTGTGTGLDGEGEGDGSVVSEEDSYESASSLSDVSMDLPPKLPWDKKKRKRGDDGVGEGEGTSMWEAQRALMLGRSELPDMRSPGGDGLEEEAMEGLLWELVGGDGGTGHWDAEVGSHTDEGNKLPPVEACFFPQGATADVSYIAQLASEQAVSCTSAIVQALDLLAPAAYDAPASSSAEAVRGLAELVLKRILPRAEHGDVAKLALIREPPPASRGGAGVASSAATPSRTTTSNTSRAPGQPRPPPQRASDSVAVGGGVADTFAIPAPFIRVQRGPDTYEMLASALPFWTEMGLAPANGAKDVRAFCVFPNNEDLRGLVEAFLREVGGAYEGCKMGSHVHVRDVEEDEEGEGEGDDYEDGLVAVQCQDGEEGSVQSALRAFRRACPALGEFLARRISHLEPERTIVVYMVNPFPSAEDRRAVQHLCACFWYLYKAYRDSVAKAPKQKSLRRSDIVLQIIPIELIACSAADAMVVLDSRQCAAVAKEVYNRCPPRNADTMMDATSALPIYAAPFVELASPPPKRLNFQLTGDAPSDLLHEGSALHLAYAVSADQQFMAVAWVDSTGRYHASMVYGLRGRSFALVAAEVWAWTCDEILAAREVTWRIFVVAVGVVGESYSRCWKTIIGSRRRKQAFSVTLLAAELEPALRLTPASPPPPPSGLGGEPGGGMMGGPGGTAGGGFLTPASTPQGATSLTVSPADTSAFAFASGPLTPAPSETAAAITDSDPDAHVIELADESWGVLFSPAYAASAMSGAGGQAVLATGALFKRGGDDGHGHGFGEGGGLPLPGLVVGLVWTVQVRPNGNVDEGNGRQAEMTVREVLRMWRGLSVLATARGLGGSGVGGGVMPVHLLAALRGAEGVEGLLSAAAA</sequence>
<dbReference type="EMBL" id="JAVFHQ010000004">
    <property type="protein sequence ID" value="KAK4549447.1"/>
    <property type="molecule type" value="Genomic_DNA"/>
</dbReference>
<dbReference type="Pfam" id="PF18296">
    <property type="entry name" value="MID_MedPIWI"/>
    <property type="match status" value="1"/>
</dbReference>
<evidence type="ECO:0000256" key="7">
    <source>
        <dbReference type="ARBA" id="ARBA00023163"/>
    </source>
</evidence>
<keyword evidence="17" id="KW-1185">Reference proteome</keyword>
<evidence type="ECO:0000256" key="10">
    <source>
        <dbReference type="ARBA" id="ARBA00032008"/>
    </source>
</evidence>
<feature type="domain" description="MID" evidence="15">
    <location>
        <begin position="981"/>
        <end position="1173"/>
    </location>
</feature>
<feature type="domain" description="Mediator complex subunit Med13 N-terminal" evidence="14">
    <location>
        <begin position="44"/>
        <end position="257"/>
    </location>
</feature>
<evidence type="ECO:0000256" key="9">
    <source>
        <dbReference type="ARBA" id="ARBA00025661"/>
    </source>
</evidence>
<evidence type="ECO:0000259" key="14">
    <source>
        <dbReference type="Pfam" id="PF11597"/>
    </source>
</evidence>
<dbReference type="GO" id="GO:0016592">
    <property type="term" value="C:mediator complex"/>
    <property type="evidence" value="ECO:0007669"/>
    <property type="project" value="InterPro"/>
</dbReference>
<feature type="region of interest" description="Disordered" evidence="12">
    <location>
        <begin position="514"/>
        <end position="535"/>
    </location>
</feature>
<evidence type="ECO:0000256" key="12">
    <source>
        <dbReference type="SAM" id="MobiDB-lite"/>
    </source>
</evidence>
<evidence type="ECO:0000259" key="13">
    <source>
        <dbReference type="Pfam" id="PF06333"/>
    </source>
</evidence>
<dbReference type="Pfam" id="PF06333">
    <property type="entry name" value="Med13_C"/>
    <property type="match status" value="1"/>
</dbReference>
<comment type="subunit">
    <text evidence="11">Component of the SRB8-11 complex, which itself associates with the Mediator complex.</text>
</comment>
<dbReference type="PANTHER" id="PTHR48249:SF3">
    <property type="entry name" value="MEDIATOR OF RNA POLYMERASE II TRANSCRIPTION SUBUNIT 13"/>
    <property type="match status" value="1"/>
</dbReference>
<dbReference type="GO" id="GO:0045944">
    <property type="term" value="P:positive regulation of transcription by RNA polymerase II"/>
    <property type="evidence" value="ECO:0007669"/>
    <property type="project" value="TreeGrafter"/>
</dbReference>
<dbReference type="GO" id="GO:0003713">
    <property type="term" value="F:transcription coactivator activity"/>
    <property type="evidence" value="ECO:0007669"/>
    <property type="project" value="TreeGrafter"/>
</dbReference>
<feature type="compositionally biased region" description="Polar residues" evidence="12">
    <location>
        <begin position="1364"/>
        <end position="1374"/>
    </location>
</feature>
<feature type="region of interest" description="Disordered" evidence="12">
    <location>
        <begin position="887"/>
        <end position="934"/>
    </location>
</feature>
<dbReference type="InterPro" id="IPR021643">
    <property type="entry name" value="Mediator_Med13_N"/>
</dbReference>
<feature type="domain" description="Mediator complex subunit Med13 C-terminal" evidence="13">
    <location>
        <begin position="1191"/>
        <end position="1534"/>
    </location>
</feature>
<evidence type="ECO:0000256" key="5">
    <source>
        <dbReference type="ARBA" id="ARBA00023015"/>
    </source>
</evidence>
<feature type="compositionally biased region" description="Acidic residues" evidence="12">
    <location>
        <begin position="689"/>
        <end position="704"/>
    </location>
</feature>
<dbReference type="Proteomes" id="UP001324427">
    <property type="component" value="Unassembled WGS sequence"/>
</dbReference>
<evidence type="ECO:0000256" key="3">
    <source>
        <dbReference type="ARBA" id="ARBA00019618"/>
    </source>
</evidence>
<evidence type="ECO:0000256" key="8">
    <source>
        <dbReference type="ARBA" id="ARBA00023242"/>
    </source>
</evidence>
<dbReference type="Pfam" id="PF11597">
    <property type="entry name" value="Med13_N"/>
    <property type="match status" value="1"/>
</dbReference>
<dbReference type="InterPro" id="IPR051139">
    <property type="entry name" value="Mediator_complx_sub13"/>
</dbReference>
<protein>
    <recommendedName>
        <fullName evidence="3 11">Mediator of RNA polymerase II transcription subunit 13</fullName>
    </recommendedName>
    <alternativeName>
        <fullName evidence="10 11">Mediator complex subunit 13</fullName>
    </alternativeName>
</protein>
<gene>
    <name evidence="16" type="ORF">LTR36_006444</name>
</gene>
<feature type="compositionally biased region" description="Low complexity" evidence="12">
    <location>
        <begin position="900"/>
        <end position="920"/>
    </location>
</feature>
<name>A0AAV9JUP5_9PEZI</name>
<keyword evidence="6 11" id="KW-0010">Activator</keyword>
<reference evidence="16 17" key="1">
    <citation type="submission" date="2021-11" db="EMBL/GenBank/DDBJ databases">
        <title>Black yeast isolated from Biological Soil Crust.</title>
        <authorList>
            <person name="Kurbessoian T."/>
        </authorList>
    </citation>
    <scope>NUCLEOTIDE SEQUENCE [LARGE SCALE GENOMIC DNA]</scope>
    <source>
        <strain evidence="16 17">CCFEE 5522</strain>
    </source>
</reference>
<evidence type="ECO:0000313" key="16">
    <source>
        <dbReference type="EMBL" id="KAK4549447.1"/>
    </source>
</evidence>